<feature type="region of interest" description="Disordered" evidence="1">
    <location>
        <begin position="285"/>
        <end position="319"/>
    </location>
</feature>
<sequence length="432" mass="50674">MYSITNQPKDTFRRRITRSTKQVKGLNSETNYNKIGIFHYSDVTLQDILKKAPKHMLYKLCFQFYVPIDSISYSNEKVINRRVWAANKSRYSSNTDLVPLIIHSSIYIPHNERKKKKKKKNSNVQDSTVGIMVSIQFLDVVSPKFLMKRKNGIRSRYCSKSFDKLVLIRDVNYLQSQSQVPTNFFDIADLPNYVSSVTPPNNEPHRNRWIEAMSNNVTPNLAIDFKLLNCNSKVNRKRKSQVVCACNKKAKKIVIKKRFKTNKNQQPLNKPNIVENMLKKQTKVKTTIKKETRTKRESQIQNQKKNKIKPKQNADPKNDKKIKIIDTLNNFSLRKEQFPNDDKNKTLLSEDFLKLHCNLSLNTSVETTYLPSINYDFWDTLKIPTFDFDENVVSPIEQYSFSFNNDFLPLKNYLVYEEILPHSYGYDSTFIY</sequence>
<dbReference type="Proteomes" id="UP001146793">
    <property type="component" value="Unassembled WGS sequence"/>
</dbReference>
<comment type="caution">
    <text evidence="2">The sequence shown here is derived from an EMBL/GenBank/DDBJ whole genome shotgun (WGS) entry which is preliminary data.</text>
</comment>
<dbReference type="AlphaFoldDB" id="A0AAV7YKG1"/>
<protein>
    <submittedName>
        <fullName evidence="2">Uncharacterized protein</fullName>
    </submittedName>
</protein>
<reference evidence="2" key="1">
    <citation type="submission" date="2022-08" db="EMBL/GenBank/DDBJ databases">
        <title>Novel sulphate-reducing endosymbionts in the free-living metamonad Anaeramoeba.</title>
        <authorList>
            <person name="Jerlstrom-Hultqvist J."/>
            <person name="Cepicka I."/>
            <person name="Gallot-Lavallee L."/>
            <person name="Salas-Leiva D."/>
            <person name="Curtis B.A."/>
            <person name="Zahonova K."/>
            <person name="Pipaliya S."/>
            <person name="Dacks J."/>
            <person name="Roger A.J."/>
        </authorList>
    </citation>
    <scope>NUCLEOTIDE SEQUENCE</scope>
    <source>
        <strain evidence="2">Busselton2</strain>
    </source>
</reference>
<name>A0AAV7YKG1_9EUKA</name>
<evidence type="ECO:0000313" key="3">
    <source>
        <dbReference type="Proteomes" id="UP001146793"/>
    </source>
</evidence>
<feature type="compositionally biased region" description="Basic and acidic residues" evidence="1">
    <location>
        <begin position="288"/>
        <end position="298"/>
    </location>
</feature>
<evidence type="ECO:0000256" key="1">
    <source>
        <dbReference type="SAM" id="MobiDB-lite"/>
    </source>
</evidence>
<gene>
    <name evidence="2" type="ORF">M0812_24681</name>
</gene>
<organism evidence="2 3">
    <name type="scientific">Anaeramoeba flamelloides</name>
    <dbReference type="NCBI Taxonomy" id="1746091"/>
    <lineage>
        <taxon>Eukaryota</taxon>
        <taxon>Metamonada</taxon>
        <taxon>Anaeramoebidae</taxon>
        <taxon>Anaeramoeba</taxon>
    </lineage>
</organism>
<accession>A0AAV7YKG1</accession>
<evidence type="ECO:0000313" key="2">
    <source>
        <dbReference type="EMBL" id="KAJ3429336.1"/>
    </source>
</evidence>
<proteinExistence type="predicted"/>
<dbReference type="EMBL" id="JANTQA010000057">
    <property type="protein sequence ID" value="KAJ3429336.1"/>
    <property type="molecule type" value="Genomic_DNA"/>
</dbReference>